<proteinExistence type="predicted"/>
<gene>
    <name evidence="2" type="ORF">GCM10009839_19840</name>
</gene>
<organism evidence="2 3">
    <name type="scientific">Catenulispora yoronensis</name>
    <dbReference type="NCBI Taxonomy" id="450799"/>
    <lineage>
        <taxon>Bacteria</taxon>
        <taxon>Bacillati</taxon>
        <taxon>Actinomycetota</taxon>
        <taxon>Actinomycetes</taxon>
        <taxon>Catenulisporales</taxon>
        <taxon>Catenulisporaceae</taxon>
        <taxon>Catenulispora</taxon>
    </lineage>
</organism>
<comment type="caution">
    <text evidence="2">The sequence shown here is derived from an EMBL/GenBank/DDBJ whole genome shotgun (WGS) entry which is preliminary data.</text>
</comment>
<evidence type="ECO:0000313" key="2">
    <source>
        <dbReference type="EMBL" id="GAA2022447.1"/>
    </source>
</evidence>
<protein>
    <submittedName>
        <fullName evidence="2">Uncharacterized protein</fullName>
    </submittedName>
</protein>
<evidence type="ECO:0000256" key="1">
    <source>
        <dbReference type="SAM" id="MobiDB-lite"/>
    </source>
</evidence>
<sequence>MGGVGVGVDGAEEEAEDAEEGEDVEEAAAAEVVGAALLGLDDDDTLAEARPLPLLPLLPALPPLEHPVAAIANAAATPTPTIPAPAPKLRPPRPVVLSGIPAPVPSSSPARNCWRGQSTSAAA</sequence>
<feature type="compositionally biased region" description="Pro residues" evidence="1">
    <location>
        <begin position="80"/>
        <end position="94"/>
    </location>
</feature>
<accession>A0ABP5FAX0</accession>
<feature type="region of interest" description="Disordered" evidence="1">
    <location>
        <begin position="79"/>
        <end position="123"/>
    </location>
</feature>
<feature type="compositionally biased region" description="Polar residues" evidence="1">
    <location>
        <begin position="105"/>
        <end position="123"/>
    </location>
</feature>
<keyword evidence="3" id="KW-1185">Reference proteome</keyword>
<feature type="region of interest" description="Disordered" evidence="1">
    <location>
        <begin position="1"/>
        <end position="26"/>
    </location>
</feature>
<feature type="compositionally biased region" description="Acidic residues" evidence="1">
    <location>
        <begin position="10"/>
        <end position="26"/>
    </location>
</feature>
<evidence type="ECO:0000313" key="3">
    <source>
        <dbReference type="Proteomes" id="UP001500751"/>
    </source>
</evidence>
<dbReference type="Proteomes" id="UP001500751">
    <property type="component" value="Unassembled WGS sequence"/>
</dbReference>
<name>A0ABP5FAX0_9ACTN</name>
<reference evidence="3" key="1">
    <citation type="journal article" date="2019" name="Int. J. Syst. Evol. Microbiol.">
        <title>The Global Catalogue of Microorganisms (GCM) 10K type strain sequencing project: providing services to taxonomists for standard genome sequencing and annotation.</title>
        <authorList>
            <consortium name="The Broad Institute Genomics Platform"/>
            <consortium name="The Broad Institute Genome Sequencing Center for Infectious Disease"/>
            <person name="Wu L."/>
            <person name="Ma J."/>
        </authorList>
    </citation>
    <scope>NUCLEOTIDE SEQUENCE [LARGE SCALE GENOMIC DNA]</scope>
    <source>
        <strain evidence="3">JCM 16014</strain>
    </source>
</reference>
<dbReference type="EMBL" id="BAAAQN010000008">
    <property type="protein sequence ID" value="GAA2022447.1"/>
    <property type="molecule type" value="Genomic_DNA"/>
</dbReference>